<dbReference type="AlphaFoldDB" id="A0AAN4R4Q0"/>
<evidence type="ECO:0000256" key="1">
    <source>
        <dbReference type="SAM" id="MobiDB-lite"/>
    </source>
</evidence>
<proteinExistence type="predicted"/>
<organism evidence="2 3">
    <name type="scientific">Asaia bogorensis NBRC 16594</name>
    <dbReference type="NCBI Taxonomy" id="1231624"/>
    <lineage>
        <taxon>Bacteria</taxon>
        <taxon>Pseudomonadati</taxon>
        <taxon>Pseudomonadota</taxon>
        <taxon>Alphaproteobacteria</taxon>
        <taxon>Acetobacterales</taxon>
        <taxon>Acetobacteraceae</taxon>
        <taxon>Asaia</taxon>
    </lineage>
</organism>
<dbReference type="GeneID" id="78226592"/>
<accession>A0AAN4R4Q0</accession>
<dbReference type="KEGG" id="abg:Asbog_01549"/>
<gene>
    <name evidence="2" type="ORF">ABO01nite_23420</name>
</gene>
<name>A0AAN4R4Q0_9PROT</name>
<reference evidence="2 3" key="1">
    <citation type="submission" date="2019-07" db="EMBL/GenBank/DDBJ databases">
        <title>Whole genome shotgun sequence of Asaia bogorensis NBRC 16594.</title>
        <authorList>
            <person name="Hosoyama A."/>
            <person name="Uohara A."/>
            <person name="Ohji S."/>
            <person name="Ichikawa N."/>
        </authorList>
    </citation>
    <scope>NUCLEOTIDE SEQUENCE [LARGE SCALE GENOMIC DNA]</scope>
    <source>
        <strain evidence="2 3">NBRC 16594</strain>
    </source>
</reference>
<keyword evidence="3" id="KW-1185">Reference proteome</keyword>
<evidence type="ECO:0000313" key="2">
    <source>
        <dbReference type="EMBL" id="GEL54335.1"/>
    </source>
</evidence>
<dbReference type="EMBL" id="BJVS01000007">
    <property type="protein sequence ID" value="GEL54335.1"/>
    <property type="molecule type" value="Genomic_DNA"/>
</dbReference>
<feature type="compositionally biased region" description="Polar residues" evidence="1">
    <location>
        <begin position="99"/>
        <end position="112"/>
    </location>
</feature>
<protein>
    <submittedName>
        <fullName evidence="2">Uncharacterized protein</fullName>
    </submittedName>
</protein>
<dbReference type="RefSeq" id="WP_062164684.1">
    <property type="nucleotide sequence ID" value="NZ_AP014690.1"/>
</dbReference>
<sequence>MTDTIKDAKGREIEVREVVGSAMSRLARLSGEAFGANLWTTATIARASVVSIDGVPLPPRISSLNDIDGLWDSVDAEAASAAIEWMQARQEKAVEEAKNSSAPQASETASGS</sequence>
<comment type="caution">
    <text evidence="2">The sequence shown here is derived from an EMBL/GenBank/DDBJ whole genome shotgun (WGS) entry which is preliminary data.</text>
</comment>
<feature type="region of interest" description="Disordered" evidence="1">
    <location>
        <begin position="91"/>
        <end position="112"/>
    </location>
</feature>
<dbReference type="Proteomes" id="UP000321287">
    <property type="component" value="Unassembled WGS sequence"/>
</dbReference>
<evidence type="ECO:0000313" key="3">
    <source>
        <dbReference type="Proteomes" id="UP000321287"/>
    </source>
</evidence>